<evidence type="ECO:0000256" key="4">
    <source>
        <dbReference type="ARBA" id="ARBA00022737"/>
    </source>
</evidence>
<dbReference type="GO" id="GO:0060294">
    <property type="term" value="P:cilium movement involved in cell motility"/>
    <property type="evidence" value="ECO:0007669"/>
    <property type="project" value="TreeGrafter"/>
</dbReference>
<dbReference type="GO" id="GO:0036156">
    <property type="term" value="C:inner dynein arm"/>
    <property type="evidence" value="ECO:0007669"/>
    <property type="project" value="TreeGrafter"/>
</dbReference>
<dbReference type="InterPro" id="IPR050687">
    <property type="entry name" value="Dynein_IC"/>
</dbReference>
<dbReference type="STRING" id="1754192.A0A1Y1XFN0"/>
<comment type="caution">
    <text evidence="6">The sequence shown here is derived from an EMBL/GenBank/DDBJ whole genome shotgun (WGS) entry which is preliminary data.</text>
</comment>
<dbReference type="Proteomes" id="UP000193944">
    <property type="component" value="Unassembled WGS sequence"/>
</dbReference>
<evidence type="ECO:0000256" key="2">
    <source>
        <dbReference type="ARBA" id="ARBA00022490"/>
    </source>
</evidence>
<dbReference type="PANTHER" id="PTHR12442">
    <property type="entry name" value="DYNEIN INTERMEDIATE CHAIN"/>
    <property type="match status" value="1"/>
</dbReference>
<keyword evidence="2" id="KW-0963">Cytoplasm</keyword>
<dbReference type="GO" id="GO:0045504">
    <property type="term" value="F:dynein heavy chain binding"/>
    <property type="evidence" value="ECO:0007669"/>
    <property type="project" value="TreeGrafter"/>
</dbReference>
<accession>A0A1Y1XFN0</accession>
<comment type="subcellular location">
    <subcellularLocation>
        <location evidence="1">Cytoplasm</location>
    </subcellularLocation>
</comment>
<dbReference type="OrthoDB" id="366230at2759"/>
<dbReference type="AlphaFoldDB" id="A0A1Y1XFN0"/>
<keyword evidence="4" id="KW-0677">Repeat</keyword>
<dbReference type="GO" id="GO:0045503">
    <property type="term" value="F:dynein light chain binding"/>
    <property type="evidence" value="ECO:0007669"/>
    <property type="project" value="TreeGrafter"/>
</dbReference>
<dbReference type="InterPro" id="IPR036322">
    <property type="entry name" value="WD40_repeat_dom_sf"/>
</dbReference>
<dbReference type="SUPFAM" id="SSF50978">
    <property type="entry name" value="WD40 repeat-like"/>
    <property type="match status" value="1"/>
</dbReference>
<feature type="compositionally biased region" description="Basic and acidic residues" evidence="5">
    <location>
        <begin position="842"/>
        <end position="857"/>
    </location>
</feature>
<feature type="region of interest" description="Disordered" evidence="5">
    <location>
        <begin position="1"/>
        <end position="43"/>
    </location>
</feature>
<dbReference type="GO" id="GO:0036159">
    <property type="term" value="P:inner dynein arm assembly"/>
    <property type="evidence" value="ECO:0007669"/>
    <property type="project" value="TreeGrafter"/>
</dbReference>
<sequence length="890" mass="102034">MKKATTKKKTKASKENTPEEKSDKIPPTNTENPESDETPPEVHNAPLGLYPIFLTSMTQNLFKIQADVDVTEANPVKLIPKVDIQSDLISRAAISDFSVIKQEILESSLEEILVVYDPTYYYGQNYFACVTEEAVNLILHPPQPETENEEEKKKKERPPEWISLGSENEIDIERVVLNRDYIHVEISKKLMDFSKPCKFGDRDANDTYFEYKSFKDPSIEEIECLQINKGIQAIPEVIHDSTQVDWYRPINSSVQYESRSLSTNDIETIKNSEELASFVKSNIFNFEKAMQENLLMNIYVDEFKDLGDEEMNIEHNMHIILQEYQSFTDLQHSKNKPVICIDWHPVQMGILGVSCVKNITFDERAATGLNVKLKDSLILIWSLFDPIHPLLLLEAPDDIMSFQFNPQNTNIIAGGCINGQIVLWDISEYQEKLKMSRKSKYNVTDTLQTKEKITETPIIKYIVASSIEHSHKMTITTLQWLPKHMEVSNNGELLDEPCGEINQLMTSSLDGQVYFWDLRFKKEIKMLDLTWRPLLKVSISSLDNTYDYGILCLNIQKSLLFETDKKKEKGSKSLKFSDKDENSEVDKKQLCKFYCGTEDGDLIYANWLSSETGEEKGSSSVIENVFEGHYGPICDIKRSPFFPTIILSVGGKSFRIWKEGVSEGPLLISPLSNCNLTSGEWSPTRPGVFFIGKRDGTIEIWDLLDRSNAASSSQNISSTGVTFLTIHQYKNKNRTNRQFLASGDDEGTLHVIEIPKNLTKIKRNEKNLMKNFFDREENRLKYITERKAIRAKEKDEFDIEHTEVKTEANPNGETAAQGAQTHEQQEGQETNEGEEENEEEKEALKMEEEFKEIEKIINNETEDLIISDNEGEKPKTEKEEYNDNNDDIIS</sequence>
<feature type="compositionally biased region" description="Basic and acidic residues" evidence="5">
    <location>
        <begin position="12"/>
        <end position="24"/>
    </location>
</feature>
<evidence type="ECO:0000256" key="1">
    <source>
        <dbReference type="ARBA" id="ARBA00004496"/>
    </source>
</evidence>
<feature type="compositionally biased region" description="Basic residues" evidence="5">
    <location>
        <begin position="1"/>
        <end position="11"/>
    </location>
</feature>
<dbReference type="SMART" id="SM00320">
    <property type="entry name" value="WD40"/>
    <property type="match status" value="5"/>
</dbReference>
<keyword evidence="3" id="KW-0853">WD repeat</keyword>
<feature type="compositionally biased region" description="Basic and acidic residues" evidence="5">
    <location>
        <begin position="870"/>
        <end position="881"/>
    </location>
</feature>
<dbReference type="Gene3D" id="2.130.10.10">
    <property type="entry name" value="YVTN repeat-like/Quinoprotein amine dehydrogenase"/>
    <property type="match status" value="2"/>
</dbReference>
<evidence type="ECO:0000313" key="6">
    <source>
        <dbReference type="EMBL" id="ORX84560.1"/>
    </source>
</evidence>
<feature type="region of interest" description="Disordered" evidence="5">
    <location>
        <begin position="798"/>
        <end position="890"/>
    </location>
</feature>
<organism evidence="6 7">
    <name type="scientific">Anaeromyces robustus</name>
    <dbReference type="NCBI Taxonomy" id="1754192"/>
    <lineage>
        <taxon>Eukaryota</taxon>
        <taxon>Fungi</taxon>
        <taxon>Fungi incertae sedis</taxon>
        <taxon>Chytridiomycota</taxon>
        <taxon>Chytridiomycota incertae sedis</taxon>
        <taxon>Neocallimastigomycetes</taxon>
        <taxon>Neocallimastigales</taxon>
        <taxon>Neocallimastigaceae</taxon>
        <taxon>Anaeromyces</taxon>
    </lineage>
</organism>
<evidence type="ECO:0000256" key="3">
    <source>
        <dbReference type="ARBA" id="ARBA00022574"/>
    </source>
</evidence>
<gene>
    <name evidence="6" type="ORF">BCR32DRAFT_262569</name>
</gene>
<dbReference type="InterPro" id="IPR001680">
    <property type="entry name" value="WD40_rpt"/>
</dbReference>
<dbReference type="InterPro" id="IPR015943">
    <property type="entry name" value="WD40/YVTN_repeat-like_dom_sf"/>
</dbReference>
<dbReference type="PANTHER" id="PTHR12442:SF5">
    <property type="entry name" value="DYNEIN AXONEMAL INTERMEDIATE CHAIN 3"/>
    <property type="match status" value="1"/>
</dbReference>
<evidence type="ECO:0000313" key="7">
    <source>
        <dbReference type="Proteomes" id="UP000193944"/>
    </source>
</evidence>
<protein>
    <submittedName>
        <fullName evidence="6">WD40 repeat-like protein</fullName>
    </submittedName>
</protein>
<evidence type="ECO:0000256" key="5">
    <source>
        <dbReference type="SAM" id="MobiDB-lite"/>
    </source>
</evidence>
<reference evidence="6 7" key="2">
    <citation type="submission" date="2016-08" db="EMBL/GenBank/DDBJ databases">
        <title>Pervasive Adenine N6-methylation of Active Genes in Fungi.</title>
        <authorList>
            <consortium name="DOE Joint Genome Institute"/>
            <person name="Mondo S.J."/>
            <person name="Dannebaum R.O."/>
            <person name="Kuo R.C."/>
            <person name="Labutti K."/>
            <person name="Haridas S."/>
            <person name="Kuo A."/>
            <person name="Salamov A."/>
            <person name="Ahrendt S.R."/>
            <person name="Lipzen A."/>
            <person name="Sullivan W."/>
            <person name="Andreopoulos W.B."/>
            <person name="Clum A."/>
            <person name="Lindquist E."/>
            <person name="Daum C."/>
            <person name="Ramamoorthy G.K."/>
            <person name="Gryganskyi A."/>
            <person name="Culley D."/>
            <person name="Magnuson J.K."/>
            <person name="James T.Y."/>
            <person name="O'Malley M.A."/>
            <person name="Stajich J.E."/>
            <person name="Spatafora J.W."/>
            <person name="Visel A."/>
            <person name="Grigoriev I.V."/>
        </authorList>
    </citation>
    <scope>NUCLEOTIDE SEQUENCE [LARGE SCALE GENOMIC DNA]</scope>
    <source>
        <strain evidence="6 7">S4</strain>
    </source>
</reference>
<name>A0A1Y1XFN0_9FUNG</name>
<keyword evidence="7" id="KW-1185">Reference proteome</keyword>
<feature type="compositionally biased region" description="Low complexity" evidence="5">
    <location>
        <begin position="813"/>
        <end position="828"/>
    </location>
</feature>
<dbReference type="EMBL" id="MCFG01000050">
    <property type="protein sequence ID" value="ORX84560.1"/>
    <property type="molecule type" value="Genomic_DNA"/>
</dbReference>
<proteinExistence type="predicted"/>
<reference evidence="6 7" key="1">
    <citation type="submission" date="2016-08" db="EMBL/GenBank/DDBJ databases">
        <title>A Parts List for Fungal Cellulosomes Revealed by Comparative Genomics.</title>
        <authorList>
            <consortium name="DOE Joint Genome Institute"/>
            <person name="Haitjema C.H."/>
            <person name="Gilmore S.P."/>
            <person name="Henske J.K."/>
            <person name="Solomon K.V."/>
            <person name="De Groot R."/>
            <person name="Kuo A."/>
            <person name="Mondo S.J."/>
            <person name="Salamov A.A."/>
            <person name="Labutti K."/>
            <person name="Zhao Z."/>
            <person name="Chiniquy J."/>
            <person name="Barry K."/>
            <person name="Brewer H.M."/>
            <person name="Purvine S.O."/>
            <person name="Wright A.T."/>
            <person name="Boxma B."/>
            <person name="Van Alen T."/>
            <person name="Hackstein J.H."/>
            <person name="Baker S.E."/>
            <person name="Grigoriev I.V."/>
            <person name="O'Malley M.A."/>
        </authorList>
    </citation>
    <scope>NUCLEOTIDE SEQUENCE [LARGE SCALE GENOMIC DNA]</scope>
    <source>
        <strain evidence="6 7">S4</strain>
    </source>
</reference>
<feature type="compositionally biased region" description="Acidic residues" evidence="5">
    <location>
        <begin position="829"/>
        <end position="841"/>
    </location>
</feature>